<keyword evidence="3" id="KW-1185">Reference proteome</keyword>
<dbReference type="OrthoDB" id="17907at2759"/>
<dbReference type="Pfam" id="PF16507">
    <property type="entry name" value="HEAT_PSME4_mid"/>
    <property type="match status" value="1"/>
</dbReference>
<dbReference type="GO" id="GO:0016504">
    <property type="term" value="F:peptidase activator activity"/>
    <property type="evidence" value="ECO:0007669"/>
    <property type="project" value="InterPro"/>
</dbReference>
<protein>
    <submittedName>
        <fullName evidence="4">BLM10_mid domain-containing protein</fullName>
    </submittedName>
</protein>
<dbReference type="PANTHER" id="PTHR32170">
    <property type="entry name" value="PROTEASOME ACTIVATOR COMPLEX SUBUNIT 4"/>
    <property type="match status" value="1"/>
</dbReference>
<name>A0A183D9E8_9BILA</name>
<gene>
    <name evidence="2" type="ORF">GPUH_LOCUS5340</name>
</gene>
<dbReference type="EMBL" id="UYRT01011178">
    <property type="protein sequence ID" value="VDK50293.1"/>
    <property type="molecule type" value="Genomic_DNA"/>
</dbReference>
<feature type="domain" description="Proteasome activator Blm10 middle HEAT repeats region" evidence="1">
    <location>
        <begin position="35"/>
        <end position="114"/>
    </location>
</feature>
<accession>A0A183D9E8</accession>
<dbReference type="Proteomes" id="UP000271098">
    <property type="component" value="Unassembled WGS sequence"/>
</dbReference>
<dbReference type="InterPro" id="IPR032430">
    <property type="entry name" value="Blm10_mid"/>
</dbReference>
<organism evidence="4">
    <name type="scientific">Gongylonema pulchrum</name>
    <dbReference type="NCBI Taxonomy" id="637853"/>
    <lineage>
        <taxon>Eukaryota</taxon>
        <taxon>Metazoa</taxon>
        <taxon>Ecdysozoa</taxon>
        <taxon>Nematoda</taxon>
        <taxon>Chromadorea</taxon>
        <taxon>Rhabditida</taxon>
        <taxon>Spirurina</taxon>
        <taxon>Spiruromorpha</taxon>
        <taxon>Spiruroidea</taxon>
        <taxon>Gongylonematidae</taxon>
        <taxon>Gongylonema</taxon>
    </lineage>
</organism>
<evidence type="ECO:0000313" key="3">
    <source>
        <dbReference type="Proteomes" id="UP000271098"/>
    </source>
</evidence>
<evidence type="ECO:0000313" key="2">
    <source>
        <dbReference type="EMBL" id="VDK50293.1"/>
    </source>
</evidence>
<dbReference type="WBParaSite" id="GPUH_0000534601-mRNA-1">
    <property type="protein sequence ID" value="GPUH_0000534601-mRNA-1"/>
    <property type="gene ID" value="GPUH_0000534601"/>
</dbReference>
<dbReference type="GO" id="GO:0005634">
    <property type="term" value="C:nucleus"/>
    <property type="evidence" value="ECO:0007669"/>
    <property type="project" value="TreeGrafter"/>
</dbReference>
<dbReference type="GO" id="GO:0070628">
    <property type="term" value="F:proteasome binding"/>
    <property type="evidence" value="ECO:0007669"/>
    <property type="project" value="InterPro"/>
</dbReference>
<evidence type="ECO:0000313" key="4">
    <source>
        <dbReference type="WBParaSite" id="GPUH_0000534601-mRNA-1"/>
    </source>
</evidence>
<sequence>MRVMLRMLDMIDVFTGGAPTVTTIQGSLVAKSQTKLSVEETVIKRGIHSVFRALLCNCSTPIYKIAVNKLYEFVSTAMYDSRLAADTVAEMIYCAVRTYPQESLDRFLDLIIGKLDPLLKDVSADDEELDSTVVWY</sequence>
<dbReference type="GO" id="GO:0005829">
    <property type="term" value="C:cytosol"/>
    <property type="evidence" value="ECO:0007669"/>
    <property type="project" value="TreeGrafter"/>
</dbReference>
<reference evidence="4" key="1">
    <citation type="submission" date="2016-06" db="UniProtKB">
        <authorList>
            <consortium name="WormBaseParasite"/>
        </authorList>
    </citation>
    <scope>IDENTIFICATION</scope>
</reference>
<reference evidence="2 3" key="2">
    <citation type="submission" date="2018-11" db="EMBL/GenBank/DDBJ databases">
        <authorList>
            <consortium name="Pathogen Informatics"/>
        </authorList>
    </citation>
    <scope>NUCLEOTIDE SEQUENCE [LARGE SCALE GENOMIC DNA]</scope>
</reference>
<dbReference type="AlphaFoldDB" id="A0A183D9E8"/>
<evidence type="ECO:0000259" key="1">
    <source>
        <dbReference type="Pfam" id="PF16507"/>
    </source>
</evidence>
<dbReference type="InterPro" id="IPR035309">
    <property type="entry name" value="PSME4"/>
</dbReference>
<proteinExistence type="predicted"/>
<dbReference type="GO" id="GO:0010499">
    <property type="term" value="P:proteasomal ubiquitin-independent protein catabolic process"/>
    <property type="evidence" value="ECO:0007669"/>
    <property type="project" value="TreeGrafter"/>
</dbReference>
<dbReference type="PANTHER" id="PTHR32170:SF3">
    <property type="entry name" value="PROTEASOME ACTIVATOR COMPLEX SUBUNIT 4"/>
    <property type="match status" value="1"/>
</dbReference>